<dbReference type="InterPro" id="IPR043502">
    <property type="entry name" value="DNA/RNA_pol_sf"/>
</dbReference>
<dbReference type="VEuPathDB" id="TrichDB:TRFO_42619"/>
<dbReference type="CDD" id="cd01650">
    <property type="entry name" value="RT_nLTR_like"/>
    <property type="match status" value="1"/>
</dbReference>
<keyword evidence="3" id="KW-1185">Reference proteome</keyword>
<dbReference type="AlphaFoldDB" id="A0A1J4L088"/>
<dbReference type="PROSITE" id="PS50878">
    <property type="entry name" value="RT_POL"/>
    <property type="match status" value="1"/>
</dbReference>
<protein>
    <recommendedName>
        <fullName evidence="1">Reverse transcriptase domain-containing protein</fullName>
    </recommendedName>
</protein>
<dbReference type="EMBL" id="MLAK01000245">
    <property type="protein sequence ID" value="OHT15269.1"/>
    <property type="molecule type" value="Genomic_DNA"/>
</dbReference>
<dbReference type="PANTHER" id="PTHR47027">
    <property type="entry name" value="REVERSE TRANSCRIPTASE DOMAIN-CONTAINING PROTEIN"/>
    <property type="match status" value="1"/>
</dbReference>
<dbReference type="GeneID" id="94849104"/>
<evidence type="ECO:0000313" key="2">
    <source>
        <dbReference type="EMBL" id="OHT15269.1"/>
    </source>
</evidence>
<accession>A0A1J4L088</accession>
<dbReference type="RefSeq" id="XP_068368405.1">
    <property type="nucleotide sequence ID" value="XM_068514400.1"/>
</dbReference>
<gene>
    <name evidence="2" type="ORF">TRFO_42619</name>
</gene>
<organism evidence="2 3">
    <name type="scientific">Tritrichomonas foetus</name>
    <dbReference type="NCBI Taxonomy" id="1144522"/>
    <lineage>
        <taxon>Eukaryota</taxon>
        <taxon>Metamonada</taxon>
        <taxon>Parabasalia</taxon>
        <taxon>Tritrichomonadida</taxon>
        <taxon>Tritrichomonadidae</taxon>
        <taxon>Tritrichomonas</taxon>
    </lineage>
</organism>
<dbReference type="Proteomes" id="UP000179807">
    <property type="component" value="Unassembled WGS sequence"/>
</dbReference>
<dbReference type="InterPro" id="IPR000477">
    <property type="entry name" value="RT_dom"/>
</dbReference>
<feature type="domain" description="Reverse transcriptase" evidence="1">
    <location>
        <begin position="1"/>
        <end position="254"/>
    </location>
</feature>
<dbReference type="PANTHER" id="PTHR47027:SF20">
    <property type="entry name" value="REVERSE TRANSCRIPTASE-LIKE PROTEIN WITH RNA-DIRECTED DNA POLYMERASE DOMAIN"/>
    <property type="match status" value="1"/>
</dbReference>
<name>A0A1J4L088_9EUKA</name>
<sequence length="537" mass="59437">MIYKKGDASSVRAWRPISVSSTLYRLVFCNIARTLQELNGVQLFINSKQKGFMSGIEGAAEHIATLNELVHNAVRKNESIYITALDFNNAFGSIPHEMITWSLKAKGFPDYFVSLIKDAYRSSSTKFLIGSNGTRDINTERGVKQGCPLSPTLFNLCLEPLLSCVTPQHAADGVVIELDNDDPIKFNIQANADDVVLVANTEEGMSRMLKTVEEFCTFSGMSIAAKKSVTLAYIQDGNRRNTLATPLRILGEEIPIASLDTFVEYLGSPVATTRSGKKAHSRRRINKVRSKIEAVFSSSLKITQKLDAVIRLVTPKLDYEMLNGVLPLKDLDALDAYIRGKVNSALNTSGLPSEFFYTHWKDGGLSLMSMVERDLILQVRTFTHLLKSKDVTTKSLFLQSMIDESAFRRIDDSCSSPFFNVPFDDDDMVIQGSEKKGTSCLFIRAARAARKLKVSVYTKFDSSGSEYSLFQVDDLSENDMLHSTSDNSVNVSSAHTQDNVLPCSNSGDKHEELIESVDALNHKQSSVAAQLNRIVCA</sequence>
<evidence type="ECO:0000313" key="3">
    <source>
        <dbReference type="Proteomes" id="UP000179807"/>
    </source>
</evidence>
<dbReference type="SUPFAM" id="SSF56672">
    <property type="entry name" value="DNA/RNA polymerases"/>
    <property type="match status" value="1"/>
</dbReference>
<reference evidence="2" key="1">
    <citation type="submission" date="2016-10" db="EMBL/GenBank/DDBJ databases">
        <authorList>
            <person name="Benchimol M."/>
            <person name="Almeida L.G."/>
            <person name="Vasconcelos A.T."/>
            <person name="Perreira-Neves A."/>
            <person name="Rosa I.A."/>
            <person name="Tasca T."/>
            <person name="Bogo M.R."/>
            <person name="de Souza W."/>
        </authorList>
    </citation>
    <scope>NUCLEOTIDE SEQUENCE [LARGE SCALE GENOMIC DNA]</scope>
    <source>
        <strain evidence="2">K</strain>
    </source>
</reference>
<evidence type="ECO:0000259" key="1">
    <source>
        <dbReference type="PROSITE" id="PS50878"/>
    </source>
</evidence>
<dbReference type="OrthoDB" id="346743at2759"/>
<comment type="caution">
    <text evidence="2">The sequence shown here is derived from an EMBL/GenBank/DDBJ whole genome shotgun (WGS) entry which is preliminary data.</text>
</comment>
<proteinExistence type="predicted"/>
<dbReference type="Pfam" id="PF00078">
    <property type="entry name" value="RVT_1"/>
    <property type="match status" value="1"/>
</dbReference>